<proteinExistence type="predicted"/>
<organism evidence="2 3">
    <name type="scientific">Neocallimastix californiae</name>
    <dbReference type="NCBI Taxonomy" id="1754190"/>
    <lineage>
        <taxon>Eukaryota</taxon>
        <taxon>Fungi</taxon>
        <taxon>Fungi incertae sedis</taxon>
        <taxon>Chytridiomycota</taxon>
        <taxon>Chytridiomycota incertae sedis</taxon>
        <taxon>Neocallimastigomycetes</taxon>
        <taxon>Neocallimastigales</taxon>
        <taxon>Neocallimastigaceae</taxon>
        <taxon>Neocallimastix</taxon>
    </lineage>
</organism>
<feature type="compositionally biased region" description="Basic and acidic residues" evidence="1">
    <location>
        <begin position="66"/>
        <end position="86"/>
    </location>
</feature>
<dbReference type="EMBL" id="MCOG01000121">
    <property type="protein sequence ID" value="ORY42071.1"/>
    <property type="molecule type" value="Genomic_DNA"/>
</dbReference>
<dbReference type="Proteomes" id="UP000193920">
    <property type="component" value="Unassembled WGS sequence"/>
</dbReference>
<sequence>MFMITRILIMKAILSTLKQLKNMQKYWDPLGKEFHSAIIVQRLKVLVCITISPVFKINYEKRRLEDSNDNKDSNVNKDNNKNKDNNDYIEENTFIDDPYLQGNDTISDFKNRTMTYINKIYDKLKNIQQKCTTESNTDTLMDEISNTIEVASTITNGNTITYSDSNTETSSLAAILAHSNSSNDYEYHNNQYKEVNRIPYIDKNTSYVNKDIKDGKNKRFVLVNNENDNINLYNNQTHLE</sequence>
<evidence type="ECO:0000313" key="3">
    <source>
        <dbReference type="Proteomes" id="UP000193920"/>
    </source>
</evidence>
<protein>
    <submittedName>
        <fullName evidence="2">Uncharacterized protein</fullName>
    </submittedName>
</protein>
<comment type="caution">
    <text evidence="2">The sequence shown here is derived from an EMBL/GenBank/DDBJ whole genome shotgun (WGS) entry which is preliminary data.</text>
</comment>
<reference evidence="2 3" key="1">
    <citation type="submission" date="2016-08" db="EMBL/GenBank/DDBJ databases">
        <title>A Parts List for Fungal Cellulosomes Revealed by Comparative Genomics.</title>
        <authorList>
            <consortium name="DOE Joint Genome Institute"/>
            <person name="Haitjema C.H."/>
            <person name="Gilmore S.P."/>
            <person name="Henske J.K."/>
            <person name="Solomon K.V."/>
            <person name="De Groot R."/>
            <person name="Kuo A."/>
            <person name="Mondo S.J."/>
            <person name="Salamov A.A."/>
            <person name="Labutti K."/>
            <person name="Zhao Z."/>
            <person name="Chiniquy J."/>
            <person name="Barry K."/>
            <person name="Brewer H.M."/>
            <person name="Purvine S.O."/>
            <person name="Wright A.T."/>
            <person name="Boxma B."/>
            <person name="Van Alen T."/>
            <person name="Hackstein J.H."/>
            <person name="Baker S.E."/>
            <person name="Grigoriev I.V."/>
            <person name="O'Malley M.A."/>
        </authorList>
    </citation>
    <scope>NUCLEOTIDE SEQUENCE [LARGE SCALE GENOMIC DNA]</scope>
    <source>
        <strain evidence="2 3">G1</strain>
    </source>
</reference>
<evidence type="ECO:0000256" key="1">
    <source>
        <dbReference type="SAM" id="MobiDB-lite"/>
    </source>
</evidence>
<keyword evidence="3" id="KW-1185">Reference proteome</keyword>
<dbReference type="STRING" id="1754190.A0A1Y2C4Y4"/>
<accession>A0A1Y2C4Y4</accession>
<feature type="region of interest" description="Disordered" evidence="1">
    <location>
        <begin position="66"/>
        <end position="88"/>
    </location>
</feature>
<evidence type="ECO:0000313" key="2">
    <source>
        <dbReference type="EMBL" id="ORY42071.1"/>
    </source>
</evidence>
<gene>
    <name evidence="2" type="ORF">LY90DRAFT_510028</name>
</gene>
<dbReference type="AlphaFoldDB" id="A0A1Y2C4Y4"/>
<name>A0A1Y2C4Y4_9FUNG</name>